<evidence type="ECO:0000313" key="2">
    <source>
        <dbReference type="Proteomes" id="UP000821845"/>
    </source>
</evidence>
<dbReference type="EMBL" id="CM023484">
    <property type="protein sequence ID" value="KAH6933974.1"/>
    <property type="molecule type" value="Genomic_DNA"/>
</dbReference>
<sequence length="114" mass="12220">MDPATGGLVGLVLPTGTTGPEVAVELPVYIVLSTIGPEGAPGFEAAFLKDPEANVSMAENALPRAPLYWLASKGTQPPFLQTPRLRRRSVWKEQDNHVACLLRTSPDVQVVSNQ</sequence>
<proteinExistence type="predicted"/>
<comment type="caution">
    <text evidence="1">The sequence shown here is derived from an EMBL/GenBank/DDBJ whole genome shotgun (WGS) entry which is preliminary data.</text>
</comment>
<gene>
    <name evidence="1" type="ORF">HPB50_019362</name>
</gene>
<organism evidence="1 2">
    <name type="scientific">Hyalomma asiaticum</name>
    <name type="common">Tick</name>
    <dbReference type="NCBI Taxonomy" id="266040"/>
    <lineage>
        <taxon>Eukaryota</taxon>
        <taxon>Metazoa</taxon>
        <taxon>Ecdysozoa</taxon>
        <taxon>Arthropoda</taxon>
        <taxon>Chelicerata</taxon>
        <taxon>Arachnida</taxon>
        <taxon>Acari</taxon>
        <taxon>Parasitiformes</taxon>
        <taxon>Ixodida</taxon>
        <taxon>Ixodoidea</taxon>
        <taxon>Ixodidae</taxon>
        <taxon>Hyalomminae</taxon>
        <taxon>Hyalomma</taxon>
    </lineage>
</organism>
<reference evidence="1" key="1">
    <citation type="submission" date="2020-05" db="EMBL/GenBank/DDBJ databases">
        <title>Large-scale comparative analyses of tick genomes elucidate their genetic diversity and vector capacities.</title>
        <authorList>
            <person name="Jia N."/>
            <person name="Wang J."/>
            <person name="Shi W."/>
            <person name="Du L."/>
            <person name="Sun Y."/>
            <person name="Zhan W."/>
            <person name="Jiang J."/>
            <person name="Wang Q."/>
            <person name="Zhang B."/>
            <person name="Ji P."/>
            <person name="Sakyi L.B."/>
            <person name="Cui X."/>
            <person name="Yuan T."/>
            <person name="Jiang B."/>
            <person name="Yang W."/>
            <person name="Lam T.T.-Y."/>
            <person name="Chang Q."/>
            <person name="Ding S."/>
            <person name="Wang X."/>
            <person name="Zhu J."/>
            <person name="Ruan X."/>
            <person name="Zhao L."/>
            <person name="Wei J."/>
            <person name="Que T."/>
            <person name="Du C."/>
            <person name="Cheng J."/>
            <person name="Dai P."/>
            <person name="Han X."/>
            <person name="Huang E."/>
            <person name="Gao Y."/>
            <person name="Liu J."/>
            <person name="Shao H."/>
            <person name="Ye R."/>
            <person name="Li L."/>
            <person name="Wei W."/>
            <person name="Wang X."/>
            <person name="Wang C."/>
            <person name="Yang T."/>
            <person name="Huo Q."/>
            <person name="Li W."/>
            <person name="Guo W."/>
            <person name="Chen H."/>
            <person name="Zhou L."/>
            <person name="Ni X."/>
            <person name="Tian J."/>
            <person name="Zhou Y."/>
            <person name="Sheng Y."/>
            <person name="Liu T."/>
            <person name="Pan Y."/>
            <person name="Xia L."/>
            <person name="Li J."/>
            <person name="Zhao F."/>
            <person name="Cao W."/>
        </authorList>
    </citation>
    <scope>NUCLEOTIDE SEQUENCE</scope>
    <source>
        <strain evidence="1">Hyas-2018</strain>
    </source>
</reference>
<protein>
    <submittedName>
        <fullName evidence="1">Uncharacterized protein</fullName>
    </submittedName>
</protein>
<dbReference type="Proteomes" id="UP000821845">
    <property type="component" value="Chromosome 4"/>
</dbReference>
<accession>A0ACB7SJ80</accession>
<name>A0ACB7SJ80_HYAAI</name>
<evidence type="ECO:0000313" key="1">
    <source>
        <dbReference type="EMBL" id="KAH6933974.1"/>
    </source>
</evidence>
<keyword evidence="2" id="KW-1185">Reference proteome</keyword>